<dbReference type="SUPFAM" id="SSF52980">
    <property type="entry name" value="Restriction endonuclease-like"/>
    <property type="match status" value="1"/>
</dbReference>
<reference evidence="4 6" key="2">
    <citation type="submission" date="2014-03" db="EMBL/GenBank/DDBJ databases">
        <title>Genomics of Bifidobacteria.</title>
        <authorList>
            <person name="Ventura M."/>
            <person name="Milani C."/>
            <person name="Lugli G.A."/>
        </authorList>
    </citation>
    <scope>NUCLEOTIDE SEQUENCE [LARGE SCALE GENOMIC DNA]</scope>
    <source>
        <strain evidence="4 6">LMG 11596</strain>
    </source>
</reference>
<evidence type="ECO:0000256" key="2">
    <source>
        <dbReference type="HAMAP-Rule" id="MF_00048"/>
    </source>
</evidence>
<dbReference type="OrthoDB" id="9794876at2"/>
<keyword evidence="4" id="KW-0378">Hydrolase</keyword>
<dbReference type="GO" id="GO:0003676">
    <property type="term" value="F:nucleic acid binding"/>
    <property type="evidence" value="ECO:0007669"/>
    <property type="project" value="InterPro"/>
</dbReference>
<dbReference type="Pfam" id="PF02021">
    <property type="entry name" value="UPF0102"/>
    <property type="match status" value="1"/>
</dbReference>
<dbReference type="NCBIfam" id="NF009154">
    <property type="entry name" value="PRK12497.3-3"/>
    <property type="match status" value="1"/>
</dbReference>
<evidence type="ECO:0000313" key="5">
    <source>
        <dbReference type="Proteomes" id="UP000003656"/>
    </source>
</evidence>
<dbReference type="EMBL" id="JGYW01000011">
    <property type="protein sequence ID" value="KFI57258.1"/>
    <property type="molecule type" value="Genomic_DNA"/>
</dbReference>
<protein>
    <recommendedName>
        <fullName evidence="2">UPF0102 protein BGLCM_1502</fullName>
    </recommendedName>
</protein>
<comment type="similarity">
    <text evidence="1 2">Belongs to the UPF0102 family.</text>
</comment>
<dbReference type="InterPro" id="IPR003509">
    <property type="entry name" value="UPF0102_YraN-like"/>
</dbReference>
<dbReference type="HAMAP" id="MF_00048">
    <property type="entry name" value="UPF0102"/>
    <property type="match status" value="1"/>
</dbReference>
<dbReference type="PANTHER" id="PTHR34039">
    <property type="entry name" value="UPF0102 PROTEIN YRAN"/>
    <property type="match status" value="1"/>
</dbReference>
<keyword evidence="4" id="KW-0255">Endonuclease</keyword>
<name>D1NRZ9_9BIFI</name>
<dbReference type="NCBIfam" id="TIGR00252">
    <property type="entry name" value="YraN family protein"/>
    <property type="match status" value="1"/>
</dbReference>
<evidence type="ECO:0000313" key="4">
    <source>
        <dbReference type="EMBL" id="KFI57258.1"/>
    </source>
</evidence>
<dbReference type="EMBL" id="ABXB03000001">
    <property type="protein sequence ID" value="EFA23451.1"/>
    <property type="molecule type" value="Genomic_DNA"/>
</dbReference>
<keyword evidence="4" id="KW-0540">Nuclease</keyword>
<gene>
    <name evidence="4" type="ORF">BGLCM_1502</name>
    <name evidence="3" type="ORF">BIFGAL_02553</name>
</gene>
<accession>D1NRZ9</accession>
<sequence length="144" mass="16235">MADTIPSSPFDATFEQCRRQLASCRLSARDLGSWGEAASACWLRTHGWRIVGHNWHCRYGELDLIALSATDELAFVEIKTRRGCQFGTPIEAVGVTKQTNLRRAAMLWMLEADHHINHVGIRFDVIGVLVHAGRIRFTHVPHAF</sequence>
<dbReference type="STRING" id="561180.BIFGAL_02553"/>
<dbReference type="Gene3D" id="3.40.1350.10">
    <property type="match status" value="1"/>
</dbReference>
<comment type="caution">
    <text evidence="3">The sequence shown here is derived from an EMBL/GenBank/DDBJ whole genome shotgun (WGS) entry which is preliminary data.</text>
</comment>
<dbReference type="InterPro" id="IPR011856">
    <property type="entry name" value="tRNA_endonuc-like_dom_sf"/>
</dbReference>
<dbReference type="InterPro" id="IPR011335">
    <property type="entry name" value="Restrct_endonuc-II-like"/>
</dbReference>
<proteinExistence type="inferred from homology"/>
<dbReference type="PANTHER" id="PTHR34039:SF1">
    <property type="entry name" value="UPF0102 PROTEIN YRAN"/>
    <property type="match status" value="1"/>
</dbReference>
<dbReference type="Proteomes" id="UP000029074">
    <property type="component" value="Unassembled WGS sequence"/>
</dbReference>
<dbReference type="eggNOG" id="COG0792">
    <property type="taxonomic scope" value="Bacteria"/>
</dbReference>
<dbReference type="CDD" id="cd20736">
    <property type="entry name" value="PoNe_Nuclease"/>
    <property type="match status" value="1"/>
</dbReference>
<organism evidence="3 5">
    <name type="scientific">Bifidobacterium gallicum DSM 20093 = LMG 11596</name>
    <dbReference type="NCBI Taxonomy" id="561180"/>
    <lineage>
        <taxon>Bacteria</taxon>
        <taxon>Bacillati</taxon>
        <taxon>Actinomycetota</taxon>
        <taxon>Actinomycetes</taxon>
        <taxon>Bifidobacteriales</taxon>
        <taxon>Bifidobacteriaceae</taxon>
        <taxon>Bifidobacterium</taxon>
    </lineage>
</organism>
<evidence type="ECO:0000313" key="3">
    <source>
        <dbReference type="EMBL" id="EFA23451.1"/>
    </source>
</evidence>
<evidence type="ECO:0000256" key="1">
    <source>
        <dbReference type="ARBA" id="ARBA00006738"/>
    </source>
</evidence>
<keyword evidence="6" id="KW-1185">Reference proteome</keyword>
<dbReference type="NCBIfam" id="NF009150">
    <property type="entry name" value="PRK12497.1-3"/>
    <property type="match status" value="1"/>
</dbReference>
<reference evidence="3 5" key="1">
    <citation type="submission" date="2009-11" db="EMBL/GenBank/DDBJ databases">
        <authorList>
            <person name="Weinstock G."/>
            <person name="Sodergren E."/>
            <person name="Clifton S."/>
            <person name="Fulton L."/>
            <person name="Fulton B."/>
            <person name="Courtney L."/>
            <person name="Fronick C."/>
            <person name="Harrison M."/>
            <person name="Strong C."/>
            <person name="Farmer C."/>
            <person name="Delahaunty K."/>
            <person name="Markovic C."/>
            <person name="Hall O."/>
            <person name="Minx P."/>
            <person name="Tomlinson C."/>
            <person name="Mitreva M."/>
            <person name="Nelson J."/>
            <person name="Hou S."/>
            <person name="Wollam A."/>
            <person name="Pepin K.H."/>
            <person name="Johnson M."/>
            <person name="Bhonagiri V."/>
            <person name="Nash W.E."/>
            <person name="Warren W."/>
            <person name="Chinwalla A."/>
            <person name="Mardis E.R."/>
            <person name="Wilson R.K."/>
        </authorList>
    </citation>
    <scope>NUCLEOTIDE SEQUENCE [LARGE SCALE GENOMIC DNA]</scope>
    <source>
        <strain evidence="3 5">DSM 20093</strain>
    </source>
</reference>
<dbReference type="AlphaFoldDB" id="D1NRZ9"/>
<dbReference type="Proteomes" id="UP000003656">
    <property type="component" value="Unassembled WGS sequence"/>
</dbReference>
<evidence type="ECO:0000313" key="6">
    <source>
        <dbReference type="Proteomes" id="UP000029074"/>
    </source>
</evidence>
<dbReference type="GO" id="GO:0004519">
    <property type="term" value="F:endonuclease activity"/>
    <property type="evidence" value="ECO:0007669"/>
    <property type="project" value="UniProtKB-KW"/>
</dbReference>